<organism evidence="2 3">
    <name type="scientific">Roridomyces roridus</name>
    <dbReference type="NCBI Taxonomy" id="1738132"/>
    <lineage>
        <taxon>Eukaryota</taxon>
        <taxon>Fungi</taxon>
        <taxon>Dikarya</taxon>
        <taxon>Basidiomycota</taxon>
        <taxon>Agaricomycotina</taxon>
        <taxon>Agaricomycetes</taxon>
        <taxon>Agaricomycetidae</taxon>
        <taxon>Agaricales</taxon>
        <taxon>Marasmiineae</taxon>
        <taxon>Mycenaceae</taxon>
        <taxon>Roridomyces</taxon>
    </lineage>
</organism>
<feature type="non-terminal residue" evidence="2">
    <location>
        <position position="132"/>
    </location>
</feature>
<name>A0AAD7BNC9_9AGAR</name>
<reference evidence="2" key="1">
    <citation type="submission" date="2023-03" db="EMBL/GenBank/DDBJ databases">
        <title>Massive genome expansion in bonnet fungi (Mycena s.s.) driven by repeated elements and novel gene families across ecological guilds.</title>
        <authorList>
            <consortium name="Lawrence Berkeley National Laboratory"/>
            <person name="Harder C.B."/>
            <person name="Miyauchi S."/>
            <person name="Viragh M."/>
            <person name="Kuo A."/>
            <person name="Thoen E."/>
            <person name="Andreopoulos B."/>
            <person name="Lu D."/>
            <person name="Skrede I."/>
            <person name="Drula E."/>
            <person name="Henrissat B."/>
            <person name="Morin E."/>
            <person name="Kohler A."/>
            <person name="Barry K."/>
            <person name="LaButti K."/>
            <person name="Morin E."/>
            <person name="Salamov A."/>
            <person name="Lipzen A."/>
            <person name="Mereny Z."/>
            <person name="Hegedus B."/>
            <person name="Baldrian P."/>
            <person name="Stursova M."/>
            <person name="Weitz H."/>
            <person name="Taylor A."/>
            <person name="Grigoriev I.V."/>
            <person name="Nagy L.G."/>
            <person name="Martin F."/>
            <person name="Kauserud H."/>
        </authorList>
    </citation>
    <scope>NUCLEOTIDE SEQUENCE</scope>
    <source>
        <strain evidence="2">9284</strain>
    </source>
</reference>
<proteinExistence type="predicted"/>
<dbReference type="EMBL" id="JARKIF010000012">
    <property type="protein sequence ID" value="KAJ7625982.1"/>
    <property type="molecule type" value="Genomic_DNA"/>
</dbReference>
<comment type="caution">
    <text evidence="2">The sequence shown here is derived from an EMBL/GenBank/DDBJ whole genome shotgun (WGS) entry which is preliminary data.</text>
</comment>
<feature type="region of interest" description="Disordered" evidence="1">
    <location>
        <begin position="1"/>
        <end position="20"/>
    </location>
</feature>
<protein>
    <submittedName>
        <fullName evidence="2">Uncharacterized protein</fullName>
    </submittedName>
</protein>
<gene>
    <name evidence="2" type="ORF">FB45DRAFT_702602</name>
</gene>
<evidence type="ECO:0000313" key="3">
    <source>
        <dbReference type="Proteomes" id="UP001221142"/>
    </source>
</evidence>
<evidence type="ECO:0000256" key="1">
    <source>
        <dbReference type="SAM" id="MobiDB-lite"/>
    </source>
</evidence>
<evidence type="ECO:0000313" key="2">
    <source>
        <dbReference type="EMBL" id="KAJ7625982.1"/>
    </source>
</evidence>
<accession>A0AAD7BNC9</accession>
<keyword evidence="3" id="KW-1185">Reference proteome</keyword>
<feature type="non-terminal residue" evidence="2">
    <location>
        <position position="1"/>
    </location>
</feature>
<dbReference type="AlphaFoldDB" id="A0AAD7BNC9"/>
<dbReference type="Proteomes" id="UP001221142">
    <property type="component" value="Unassembled WGS sequence"/>
</dbReference>
<sequence length="132" mass="15112">SSTRIPQPWESNAPHFNSDKPEQLQQFLDHMEMLMTIAGTAVDKKKEKLVSYADYTAKREWQSLPSFTAGSFKDFIMDILGHYPSIRDLESGSISNLNKLLDRFPNKRISVDDQDDLLSLVRPMQAQVKLLV</sequence>